<gene>
    <name evidence="1" type="ORF">LCGC14_1225880</name>
</gene>
<comment type="caution">
    <text evidence="1">The sequence shown here is derived from an EMBL/GenBank/DDBJ whole genome shotgun (WGS) entry which is preliminary data.</text>
</comment>
<organism evidence="1">
    <name type="scientific">marine sediment metagenome</name>
    <dbReference type="NCBI Taxonomy" id="412755"/>
    <lineage>
        <taxon>unclassified sequences</taxon>
        <taxon>metagenomes</taxon>
        <taxon>ecological metagenomes</taxon>
    </lineage>
</organism>
<proteinExistence type="predicted"/>
<accession>A0A0F9NS93</accession>
<name>A0A0F9NS93_9ZZZZ</name>
<dbReference type="AlphaFoldDB" id="A0A0F9NS93"/>
<sequence length="96" mass="11035">MAKKKKVEEQSSVVSRIDCVIADIRKQTDEEVSQLQAVRRVELSKAIFTLEEIEEIYDGIIEGFESRRGRHSYDTKTVYGVGILFKKIEQIAETKV</sequence>
<reference evidence="1" key="1">
    <citation type="journal article" date="2015" name="Nature">
        <title>Complex archaea that bridge the gap between prokaryotes and eukaryotes.</title>
        <authorList>
            <person name="Spang A."/>
            <person name="Saw J.H."/>
            <person name="Jorgensen S.L."/>
            <person name="Zaremba-Niedzwiedzka K."/>
            <person name="Martijn J."/>
            <person name="Lind A.E."/>
            <person name="van Eijk R."/>
            <person name="Schleper C."/>
            <person name="Guy L."/>
            <person name="Ettema T.J."/>
        </authorList>
    </citation>
    <scope>NUCLEOTIDE SEQUENCE</scope>
</reference>
<evidence type="ECO:0000313" key="1">
    <source>
        <dbReference type="EMBL" id="KKM91715.1"/>
    </source>
</evidence>
<protein>
    <submittedName>
        <fullName evidence="1">Uncharacterized protein</fullName>
    </submittedName>
</protein>
<dbReference type="EMBL" id="LAZR01006496">
    <property type="protein sequence ID" value="KKM91715.1"/>
    <property type="molecule type" value="Genomic_DNA"/>
</dbReference>